<evidence type="ECO:0000256" key="2">
    <source>
        <dbReference type="ARBA" id="ARBA00002631"/>
    </source>
</evidence>
<dbReference type="NCBIfam" id="TIGR00628">
    <property type="entry name" value="ung"/>
    <property type="match status" value="1"/>
</dbReference>
<dbReference type="SMART" id="SM00987">
    <property type="entry name" value="UreE_C"/>
    <property type="match status" value="1"/>
</dbReference>
<evidence type="ECO:0000313" key="13">
    <source>
        <dbReference type="EMBL" id="GGG56930.1"/>
    </source>
</evidence>
<dbReference type="NCBIfam" id="NF003588">
    <property type="entry name" value="PRK05254.1-1"/>
    <property type="match status" value="1"/>
</dbReference>
<evidence type="ECO:0000256" key="3">
    <source>
        <dbReference type="ARBA" id="ARBA00008184"/>
    </source>
</evidence>
<dbReference type="PANTHER" id="PTHR11264:SF0">
    <property type="entry name" value="URACIL-DNA GLYCOSYLASE"/>
    <property type="match status" value="1"/>
</dbReference>
<evidence type="ECO:0000256" key="4">
    <source>
        <dbReference type="ARBA" id="ARBA00012030"/>
    </source>
</evidence>
<dbReference type="GO" id="GO:0097510">
    <property type="term" value="P:base-excision repair, AP site formation via deaminated base removal"/>
    <property type="evidence" value="ECO:0007669"/>
    <property type="project" value="TreeGrafter"/>
</dbReference>
<dbReference type="OrthoDB" id="9804372at2"/>
<dbReference type="EC" id="3.2.2.27" evidence="4 9"/>
<dbReference type="CDD" id="cd10027">
    <property type="entry name" value="UDG-F1-like"/>
    <property type="match status" value="1"/>
</dbReference>
<dbReference type="Gene3D" id="3.40.470.10">
    <property type="entry name" value="Uracil-DNA glycosylase-like domain"/>
    <property type="match status" value="1"/>
</dbReference>
<dbReference type="InterPro" id="IPR002043">
    <property type="entry name" value="UDG_fam1"/>
</dbReference>
<dbReference type="GO" id="GO:0004844">
    <property type="term" value="F:uracil DNA N-glycosylase activity"/>
    <property type="evidence" value="ECO:0007669"/>
    <property type="project" value="UniProtKB-UniRule"/>
</dbReference>
<gene>
    <name evidence="9 13" type="primary">ung</name>
    <name evidence="13" type="ORF">GCM10011403_12640</name>
</gene>
<reference evidence="13" key="1">
    <citation type="journal article" date="2014" name="Int. J. Syst. Evol. Microbiol.">
        <title>Complete genome sequence of Corynebacterium casei LMG S-19264T (=DSM 44701T), isolated from a smear-ripened cheese.</title>
        <authorList>
            <consortium name="US DOE Joint Genome Institute (JGI-PGF)"/>
            <person name="Walter F."/>
            <person name="Albersmeier A."/>
            <person name="Kalinowski J."/>
            <person name="Ruckert C."/>
        </authorList>
    </citation>
    <scope>NUCLEOTIDE SEQUENCE</scope>
    <source>
        <strain evidence="13">CGMCC 1.15425</strain>
    </source>
</reference>
<keyword evidence="6 9" id="KW-0227">DNA damage</keyword>
<evidence type="ECO:0000256" key="5">
    <source>
        <dbReference type="ARBA" id="ARBA00018429"/>
    </source>
</evidence>
<evidence type="ECO:0000256" key="1">
    <source>
        <dbReference type="ARBA" id="ARBA00001400"/>
    </source>
</evidence>
<reference evidence="13" key="2">
    <citation type="submission" date="2020-09" db="EMBL/GenBank/DDBJ databases">
        <authorList>
            <person name="Sun Q."/>
            <person name="Zhou Y."/>
        </authorList>
    </citation>
    <scope>NUCLEOTIDE SEQUENCE</scope>
    <source>
        <strain evidence="13">CGMCC 1.15425</strain>
    </source>
</reference>
<dbReference type="InterPro" id="IPR005122">
    <property type="entry name" value="Uracil-DNA_glycosylase-like"/>
</dbReference>
<comment type="subcellular location">
    <subcellularLocation>
        <location evidence="9">Cytoplasm</location>
    </subcellularLocation>
</comment>
<keyword evidence="7 9" id="KW-0378">Hydrolase</keyword>
<dbReference type="PANTHER" id="PTHR11264">
    <property type="entry name" value="URACIL-DNA GLYCOSYLASE"/>
    <property type="match status" value="1"/>
</dbReference>
<evidence type="ECO:0000256" key="10">
    <source>
        <dbReference type="PROSITE-ProRule" id="PRU10072"/>
    </source>
</evidence>
<comment type="caution">
    <text evidence="13">The sequence shown here is derived from an EMBL/GenBank/DDBJ whole genome shotgun (WGS) entry which is preliminary data.</text>
</comment>
<keyword evidence="14" id="KW-1185">Reference proteome</keyword>
<dbReference type="NCBIfam" id="NF003592">
    <property type="entry name" value="PRK05254.1-5"/>
    <property type="match status" value="1"/>
</dbReference>
<dbReference type="EMBL" id="BMIY01000005">
    <property type="protein sequence ID" value="GGG56930.1"/>
    <property type="molecule type" value="Genomic_DNA"/>
</dbReference>
<dbReference type="NCBIfam" id="NF003589">
    <property type="entry name" value="PRK05254.1-2"/>
    <property type="match status" value="1"/>
</dbReference>
<dbReference type="FunFam" id="3.40.470.10:FF:000001">
    <property type="entry name" value="Uracil-DNA glycosylase"/>
    <property type="match status" value="1"/>
</dbReference>
<dbReference type="SMART" id="SM00986">
    <property type="entry name" value="UDG"/>
    <property type="match status" value="1"/>
</dbReference>
<dbReference type="NCBIfam" id="NF003591">
    <property type="entry name" value="PRK05254.1-4"/>
    <property type="match status" value="1"/>
</dbReference>
<dbReference type="AlphaFoldDB" id="A0A917GTI3"/>
<evidence type="ECO:0000259" key="12">
    <source>
        <dbReference type="SMART" id="SM00986"/>
    </source>
</evidence>
<protein>
    <recommendedName>
        <fullName evidence="5 9">Uracil-DNA glycosylase</fullName>
        <shortName evidence="9">UDG</shortName>
        <ecNumber evidence="4 9">3.2.2.27</ecNumber>
    </recommendedName>
</protein>
<dbReference type="PROSITE" id="PS00130">
    <property type="entry name" value="U_DNA_GLYCOSYLASE"/>
    <property type="match status" value="1"/>
</dbReference>
<evidence type="ECO:0000256" key="9">
    <source>
        <dbReference type="HAMAP-Rule" id="MF_00148"/>
    </source>
</evidence>
<dbReference type="InterPro" id="IPR036895">
    <property type="entry name" value="Uracil-DNA_glycosylase-like_sf"/>
</dbReference>
<comment type="catalytic activity">
    <reaction evidence="1 9 11">
        <text>Hydrolyzes single-stranded DNA or mismatched double-stranded DNA and polynucleotides, releasing free uracil.</text>
        <dbReference type="EC" id="3.2.2.27"/>
    </reaction>
</comment>
<proteinExistence type="inferred from homology"/>
<comment type="similarity">
    <text evidence="3 9 11">Belongs to the uracil-DNA glycosylase (UDG) superfamily. UNG family.</text>
</comment>
<keyword evidence="9" id="KW-0963">Cytoplasm</keyword>
<feature type="domain" description="Uracil-DNA glycosylase-like" evidence="12">
    <location>
        <begin position="57"/>
        <end position="217"/>
    </location>
</feature>
<keyword evidence="8 9" id="KW-0234">DNA repair</keyword>
<accession>A0A917GTI3</accession>
<evidence type="ECO:0000256" key="6">
    <source>
        <dbReference type="ARBA" id="ARBA00022763"/>
    </source>
</evidence>
<dbReference type="Proteomes" id="UP000627715">
    <property type="component" value="Unassembled WGS sequence"/>
</dbReference>
<sequence>MSDTATRSIQLDESWKAVLQSEFDQQYMLRLREFLLAEKQAGQTIYPPGSEIFAALDTTPFDRTRVVIIGQDPYHGPDQAQGLCFSVRKGVKIPPSLQNIYKELASDLSAPVPTHGDLRNWADQGVLLLNAVLTVRAGQANSHQGKGWETFTDKVIATLNEQRENLVFILWGSYAQKKGSVIDTDKHFVIRSPHPSPLSAHRGFFGSQPFSRCNAYLRQTGQTEINWAID</sequence>
<dbReference type="RefSeq" id="WP_068813271.1">
    <property type="nucleotide sequence ID" value="NZ_BMIY01000005.1"/>
</dbReference>
<evidence type="ECO:0000256" key="8">
    <source>
        <dbReference type="ARBA" id="ARBA00023204"/>
    </source>
</evidence>
<dbReference type="SUPFAM" id="SSF52141">
    <property type="entry name" value="Uracil-DNA glycosylase-like"/>
    <property type="match status" value="1"/>
</dbReference>
<evidence type="ECO:0000313" key="14">
    <source>
        <dbReference type="Proteomes" id="UP000627715"/>
    </source>
</evidence>
<dbReference type="InterPro" id="IPR018085">
    <property type="entry name" value="Ura-DNA_Glyclase_AS"/>
</dbReference>
<comment type="function">
    <text evidence="2 9 11">Excises uracil residues from the DNA which can arise as a result of misincorporation of dUMP residues by DNA polymerase or due to deamination of cytosine.</text>
</comment>
<feature type="active site" description="Proton acceptor" evidence="9 10">
    <location>
        <position position="72"/>
    </location>
</feature>
<dbReference type="Pfam" id="PF03167">
    <property type="entry name" value="UDG"/>
    <property type="match status" value="1"/>
</dbReference>
<organism evidence="13 14">
    <name type="scientific">Pseudohongiella nitratireducens</name>
    <dbReference type="NCBI Taxonomy" id="1768907"/>
    <lineage>
        <taxon>Bacteria</taxon>
        <taxon>Pseudomonadati</taxon>
        <taxon>Pseudomonadota</taxon>
        <taxon>Gammaproteobacteria</taxon>
        <taxon>Pseudomonadales</taxon>
        <taxon>Pseudohongiellaceae</taxon>
        <taxon>Pseudohongiella</taxon>
    </lineage>
</organism>
<dbReference type="GO" id="GO:0005737">
    <property type="term" value="C:cytoplasm"/>
    <property type="evidence" value="ECO:0007669"/>
    <property type="project" value="UniProtKB-SubCell"/>
</dbReference>
<evidence type="ECO:0000256" key="11">
    <source>
        <dbReference type="RuleBase" id="RU003780"/>
    </source>
</evidence>
<name>A0A917GTI3_9GAMM</name>
<dbReference type="HAMAP" id="MF_00148">
    <property type="entry name" value="UDG"/>
    <property type="match status" value="1"/>
</dbReference>
<evidence type="ECO:0000256" key="7">
    <source>
        <dbReference type="ARBA" id="ARBA00022801"/>
    </source>
</evidence>